<evidence type="ECO:0000256" key="2">
    <source>
        <dbReference type="ARBA" id="ARBA00022670"/>
    </source>
</evidence>
<dbReference type="Proteomes" id="UP000198611">
    <property type="component" value="Unassembled WGS sequence"/>
</dbReference>
<evidence type="ECO:0000313" key="12">
    <source>
        <dbReference type="EMBL" id="SFD80763.1"/>
    </source>
</evidence>
<dbReference type="GO" id="GO:0046872">
    <property type="term" value="F:metal ion binding"/>
    <property type="evidence" value="ECO:0007669"/>
    <property type="project" value="UniProtKB-UniRule"/>
</dbReference>
<accession>A0A1I1VI44</accession>
<dbReference type="GO" id="GO:0004222">
    <property type="term" value="F:metalloendopeptidase activity"/>
    <property type="evidence" value="ECO:0007669"/>
    <property type="project" value="UniProtKB-EC"/>
</dbReference>
<protein>
    <recommendedName>
        <fullName evidence="8">oligopeptidase A</fullName>
        <ecNumber evidence="8">3.4.24.70</ecNumber>
    </recommendedName>
</protein>
<dbReference type="Gene3D" id="3.40.390.10">
    <property type="entry name" value="Collagenase (Catalytic Domain)"/>
    <property type="match status" value="1"/>
</dbReference>
<dbReference type="InterPro" id="IPR045090">
    <property type="entry name" value="Pept_M3A_M3B"/>
</dbReference>
<dbReference type="GO" id="GO:0005829">
    <property type="term" value="C:cytosol"/>
    <property type="evidence" value="ECO:0007669"/>
    <property type="project" value="UniProtKB-ARBA"/>
</dbReference>
<dbReference type="InterPro" id="IPR001567">
    <property type="entry name" value="Pept_M3A_M3B_dom"/>
</dbReference>
<keyword evidence="3 9" id="KW-0479">Metal-binding</keyword>
<dbReference type="STRING" id="1123397.SAMN05660831_02341"/>
<feature type="domain" description="Oligopeptidase A N-terminal" evidence="11">
    <location>
        <begin position="51"/>
        <end position="152"/>
    </location>
</feature>
<feature type="domain" description="Peptidase M3A/M3B catalytic" evidence="10">
    <location>
        <begin position="226"/>
        <end position="680"/>
    </location>
</feature>
<evidence type="ECO:0000256" key="5">
    <source>
        <dbReference type="ARBA" id="ARBA00022833"/>
    </source>
</evidence>
<keyword evidence="5 9" id="KW-0862">Zinc</keyword>
<dbReference type="GO" id="GO:0006508">
    <property type="term" value="P:proteolysis"/>
    <property type="evidence" value="ECO:0007669"/>
    <property type="project" value="UniProtKB-KW"/>
</dbReference>
<dbReference type="EMBL" id="FOMJ01000009">
    <property type="protein sequence ID" value="SFD80763.1"/>
    <property type="molecule type" value="Genomic_DNA"/>
</dbReference>
<comment type="cofactor">
    <cofactor evidence="9">
        <name>Zn(2+)</name>
        <dbReference type="ChEBI" id="CHEBI:29105"/>
    </cofactor>
    <text evidence="9">Binds 1 zinc ion.</text>
</comment>
<evidence type="ECO:0000256" key="6">
    <source>
        <dbReference type="ARBA" id="ARBA00023049"/>
    </source>
</evidence>
<gene>
    <name evidence="12" type="ORF">SAMN05660831_02341</name>
</gene>
<dbReference type="OrthoDB" id="9773538at2"/>
<dbReference type="FunFam" id="3.40.390.10:FF:000009">
    <property type="entry name" value="Oligopeptidase A"/>
    <property type="match status" value="1"/>
</dbReference>
<evidence type="ECO:0000256" key="1">
    <source>
        <dbReference type="ARBA" id="ARBA00006040"/>
    </source>
</evidence>
<dbReference type="Gene3D" id="1.10.1370.40">
    <property type="match status" value="1"/>
</dbReference>
<dbReference type="GO" id="GO:0006518">
    <property type="term" value="P:peptide metabolic process"/>
    <property type="evidence" value="ECO:0007669"/>
    <property type="project" value="TreeGrafter"/>
</dbReference>
<name>A0A1I1VI44_9GAMM</name>
<keyword evidence="2 9" id="KW-0645">Protease</keyword>
<dbReference type="EC" id="3.4.24.70" evidence="8"/>
<organism evidence="12 13">
    <name type="scientific">Thiohalospira halophila DSM 15071</name>
    <dbReference type="NCBI Taxonomy" id="1123397"/>
    <lineage>
        <taxon>Bacteria</taxon>
        <taxon>Pseudomonadati</taxon>
        <taxon>Pseudomonadota</taxon>
        <taxon>Gammaproteobacteria</taxon>
        <taxon>Thiohalospirales</taxon>
        <taxon>Thiohalospiraceae</taxon>
        <taxon>Thiohalospira</taxon>
    </lineage>
</organism>
<reference evidence="12 13" key="1">
    <citation type="submission" date="2016-10" db="EMBL/GenBank/DDBJ databases">
        <authorList>
            <person name="de Groot N.N."/>
        </authorList>
    </citation>
    <scope>NUCLEOTIDE SEQUENCE [LARGE SCALE GENOMIC DNA]</scope>
    <source>
        <strain evidence="12 13">HL3</strain>
    </source>
</reference>
<dbReference type="NCBIfam" id="NF008159">
    <property type="entry name" value="PRK10911.1"/>
    <property type="match status" value="1"/>
</dbReference>
<dbReference type="InterPro" id="IPR034005">
    <property type="entry name" value="M3A_DCP"/>
</dbReference>
<keyword evidence="4 9" id="KW-0378">Hydrolase</keyword>
<dbReference type="Gene3D" id="1.10.1370.10">
    <property type="entry name" value="Neurolysin, domain 3"/>
    <property type="match status" value="1"/>
</dbReference>
<proteinExistence type="inferred from homology"/>
<comment type="catalytic activity">
    <reaction evidence="7">
        <text>Hydrolysis of oligopeptides, with broad specificity. Gly or Ala commonly occur as P1 or P1' residues, but more distant residues are also important, as is shown by the fact that Z-Gly-Pro-Gly-|-Gly-Pro-Ala is cleaved, but not Z-(Gly)(5).</text>
        <dbReference type="EC" id="3.4.24.70"/>
    </reaction>
</comment>
<dbReference type="Pfam" id="PF19310">
    <property type="entry name" value="TOP_N"/>
    <property type="match status" value="1"/>
</dbReference>
<dbReference type="RefSeq" id="WP_093428956.1">
    <property type="nucleotide sequence ID" value="NZ_FOMJ01000009.1"/>
</dbReference>
<evidence type="ECO:0000256" key="4">
    <source>
        <dbReference type="ARBA" id="ARBA00022801"/>
    </source>
</evidence>
<evidence type="ECO:0000256" key="8">
    <source>
        <dbReference type="ARBA" id="ARBA00026100"/>
    </source>
</evidence>
<dbReference type="CDD" id="cd06456">
    <property type="entry name" value="M3A_DCP"/>
    <property type="match status" value="1"/>
</dbReference>
<dbReference type="SUPFAM" id="SSF55486">
    <property type="entry name" value="Metalloproteases ('zincins'), catalytic domain"/>
    <property type="match status" value="1"/>
</dbReference>
<dbReference type="InterPro" id="IPR024077">
    <property type="entry name" value="Neurolysin/TOP_dom2"/>
</dbReference>
<evidence type="ECO:0000259" key="11">
    <source>
        <dbReference type="Pfam" id="PF19310"/>
    </source>
</evidence>
<comment type="similarity">
    <text evidence="1 9">Belongs to the peptidase M3 family.</text>
</comment>
<evidence type="ECO:0000259" key="10">
    <source>
        <dbReference type="Pfam" id="PF01432"/>
    </source>
</evidence>
<evidence type="ECO:0000256" key="7">
    <source>
        <dbReference type="ARBA" id="ARBA00024603"/>
    </source>
</evidence>
<dbReference type="PANTHER" id="PTHR11804:SF84">
    <property type="entry name" value="SACCHAROLYSIN"/>
    <property type="match status" value="1"/>
</dbReference>
<evidence type="ECO:0000313" key="13">
    <source>
        <dbReference type="Proteomes" id="UP000198611"/>
    </source>
</evidence>
<evidence type="ECO:0000256" key="3">
    <source>
        <dbReference type="ARBA" id="ARBA00022723"/>
    </source>
</evidence>
<dbReference type="PANTHER" id="PTHR11804">
    <property type="entry name" value="PROTEASE M3 THIMET OLIGOPEPTIDASE-RELATED"/>
    <property type="match status" value="1"/>
</dbReference>
<sequence>MADGDNPLLRDFDLPPFSAIRPEHVEPAVDTVLAENRQWRTDRLAAGGPWTWDNLLAPFEAAEDRLGRIWAPVSHMNSVVNGEALREAYNACLPKLSEHATELAQDEGLFAALKELAASEHYRELAPARRRVVDNALRDFRLGGAELSGEDKARFKAIASELATLSARFEENVLDATQAWYKVVTDESRLAGLPEQAREQARQSAADRDEAGWVFTLDFPSFYAVMTFADDRELRQEVYTAWGTRASEQGPHAGQWDNSETMKRILALRHEQAQLLGFRDYAEYSLATKMAPSPEQVIAFLQDLADRALPRARQELDELTAFAREELGLDELQPWDIAWAGERLRQARYDLSEEDLRPWFPETKVIPGLFAVVERLYGLTIREVEGADVWHDDVRLFEIHDAEGETRGLFYLDLYARRNKRGGAWMDECRIRHRREDGTLQVPVAFLTCNLSAPVGDKPALFTHDEVVTLFHEFGHGLHHMLTQVEEPSVAGINGVEWDAVELPSQFLENWCWQREALDLISGHYETGERLPEELFERMTAARNFHAALQMVRQLEFSLFDFHLHRDYDPEAGGRVLETLWAVREQVAVVHPPEWHRFPHSFAHIFAGGYAAGYYSYKWAEVLSADAFERFEEEGIFNTETGRAFLAEVLEVGGSRDAMDSFIAFRGREPQVDALLRHNGLDAA</sequence>
<dbReference type="Pfam" id="PF01432">
    <property type="entry name" value="Peptidase_M3"/>
    <property type="match status" value="1"/>
</dbReference>
<evidence type="ECO:0000256" key="9">
    <source>
        <dbReference type="RuleBase" id="RU003435"/>
    </source>
</evidence>
<keyword evidence="6 9" id="KW-0482">Metalloprotease</keyword>
<dbReference type="InterPro" id="IPR045666">
    <property type="entry name" value="OpdA_N"/>
</dbReference>
<keyword evidence="13" id="KW-1185">Reference proteome</keyword>
<dbReference type="InterPro" id="IPR024079">
    <property type="entry name" value="MetalloPept_cat_dom_sf"/>
</dbReference>
<dbReference type="AlphaFoldDB" id="A0A1I1VI44"/>